<dbReference type="RefSeq" id="WP_185896101.1">
    <property type="nucleotide sequence ID" value="NZ_CP060028.1"/>
</dbReference>
<accession>A0ABX6RCE3</accession>
<protein>
    <submittedName>
        <fullName evidence="1">Uncharacterized protein</fullName>
    </submittedName>
</protein>
<keyword evidence="2" id="KW-1185">Reference proteome</keyword>
<evidence type="ECO:0000313" key="1">
    <source>
        <dbReference type="EMBL" id="QND80935.1"/>
    </source>
</evidence>
<dbReference type="EMBL" id="CP060028">
    <property type="protein sequence ID" value="QND80935.1"/>
    <property type="molecule type" value="Genomic_DNA"/>
</dbReference>
<dbReference type="Proteomes" id="UP000515506">
    <property type="component" value="Chromosome"/>
</dbReference>
<proteinExistence type="predicted"/>
<evidence type="ECO:0000313" key="2">
    <source>
        <dbReference type="Proteomes" id="UP000515506"/>
    </source>
</evidence>
<gene>
    <name evidence="1" type="ORF">H4W19_03830</name>
</gene>
<reference evidence="1 2" key="1">
    <citation type="submission" date="2020-08" db="EMBL/GenBank/DDBJ databases">
        <title>Streptomycin resistant and MDR strain, P. mexicana.</title>
        <authorList>
            <person name="Ganesh-kumar S."/>
            <person name="Zhe T."/>
            <person name="Yu Z."/>
            <person name="Min Y."/>
        </authorList>
    </citation>
    <scope>NUCLEOTIDE SEQUENCE [LARGE SCALE GENOMIC DNA]</scope>
    <source>
        <strain evidence="1 2">GTZY</strain>
    </source>
</reference>
<organism evidence="1 2">
    <name type="scientific">Pseudoxanthomonas mexicana</name>
    <dbReference type="NCBI Taxonomy" id="128785"/>
    <lineage>
        <taxon>Bacteria</taxon>
        <taxon>Pseudomonadati</taxon>
        <taxon>Pseudomonadota</taxon>
        <taxon>Gammaproteobacteria</taxon>
        <taxon>Lysobacterales</taxon>
        <taxon>Lysobacteraceae</taxon>
        <taxon>Pseudoxanthomonas</taxon>
    </lineage>
</organism>
<name>A0ABX6RCE3_PSEMX</name>
<sequence length="186" mass="21233">MMDNAEAAARIHALDAWVASYPQSNTFRQFWKDYRAQDPELHEFLETTDQTTWDEGVRDALNALGEGMDTSGFMYSQDRPYRRINQGPSYGDGRDELLDEVRAKLPAGYQVSAAIAAAFDPIKERLHSDEWVGKTRRQQLDWLDGELQDLISRIRTPESAAVVHAYLFDFIDKYDVEGADLDIPIT</sequence>